<accession>A0A0B2UQF5</accession>
<dbReference type="EMBL" id="JPKZ01021655">
    <property type="protein sequence ID" value="KHN71618.1"/>
    <property type="molecule type" value="Genomic_DNA"/>
</dbReference>
<comment type="caution">
    <text evidence="2">The sequence shown here is derived from an EMBL/GenBank/DDBJ whole genome shotgun (WGS) entry which is preliminary data.</text>
</comment>
<evidence type="ECO:0000313" key="3">
    <source>
        <dbReference type="Proteomes" id="UP000031036"/>
    </source>
</evidence>
<reference evidence="2 3" key="1">
    <citation type="submission" date="2014-11" db="EMBL/GenBank/DDBJ databases">
        <title>Genetic blueprint of the zoonotic pathogen Toxocara canis.</title>
        <authorList>
            <person name="Zhu X.-Q."/>
            <person name="Korhonen P.K."/>
            <person name="Cai H."/>
            <person name="Young N.D."/>
            <person name="Nejsum P."/>
            <person name="von Samson-Himmelstjerna G."/>
            <person name="Boag P.R."/>
            <person name="Tan P."/>
            <person name="Li Q."/>
            <person name="Min J."/>
            <person name="Yang Y."/>
            <person name="Wang X."/>
            <person name="Fang X."/>
            <person name="Hall R.S."/>
            <person name="Hofmann A."/>
            <person name="Sternberg P.W."/>
            <person name="Jex A.R."/>
            <person name="Gasser R.B."/>
        </authorList>
    </citation>
    <scope>NUCLEOTIDE SEQUENCE [LARGE SCALE GENOMIC DNA]</scope>
    <source>
        <strain evidence="2">PN_DK_2014</strain>
    </source>
</reference>
<protein>
    <submittedName>
        <fullName evidence="2">Uncharacterized protein</fullName>
    </submittedName>
</protein>
<name>A0A0B2UQF5_TOXCA</name>
<keyword evidence="3" id="KW-1185">Reference proteome</keyword>
<dbReference type="AlphaFoldDB" id="A0A0B2UQF5"/>
<evidence type="ECO:0000256" key="1">
    <source>
        <dbReference type="SAM" id="MobiDB-lite"/>
    </source>
</evidence>
<gene>
    <name evidence="2" type="ORF">Tcan_02160</name>
</gene>
<feature type="compositionally biased region" description="Polar residues" evidence="1">
    <location>
        <begin position="63"/>
        <end position="103"/>
    </location>
</feature>
<proteinExistence type="predicted"/>
<organism evidence="2 3">
    <name type="scientific">Toxocara canis</name>
    <name type="common">Canine roundworm</name>
    <dbReference type="NCBI Taxonomy" id="6265"/>
    <lineage>
        <taxon>Eukaryota</taxon>
        <taxon>Metazoa</taxon>
        <taxon>Ecdysozoa</taxon>
        <taxon>Nematoda</taxon>
        <taxon>Chromadorea</taxon>
        <taxon>Rhabditida</taxon>
        <taxon>Spirurina</taxon>
        <taxon>Ascaridomorpha</taxon>
        <taxon>Ascaridoidea</taxon>
        <taxon>Toxocaridae</taxon>
        <taxon>Toxocara</taxon>
    </lineage>
</organism>
<evidence type="ECO:0000313" key="2">
    <source>
        <dbReference type="EMBL" id="KHN71618.1"/>
    </source>
</evidence>
<dbReference type="Proteomes" id="UP000031036">
    <property type="component" value="Unassembled WGS sequence"/>
</dbReference>
<feature type="compositionally biased region" description="Basic and acidic residues" evidence="1">
    <location>
        <begin position="33"/>
        <end position="59"/>
    </location>
</feature>
<sequence length="135" mass="14596">MSISNAYEGKDELNTMFMSEGREDLPPWADGGGDGREREEIARGGREEVIRGGREEEIRFFASPTQSAQKGRPYSSQQTPLLESPGYRQSSYGGPSVSQSTAPRYNGPTCSPVAVPPFNGPRPSSKTLIPSPGCK</sequence>
<feature type="region of interest" description="Disordered" evidence="1">
    <location>
        <begin position="1"/>
        <end position="135"/>
    </location>
</feature>